<dbReference type="GO" id="GO:0016020">
    <property type="term" value="C:membrane"/>
    <property type="evidence" value="ECO:0007669"/>
    <property type="project" value="GOC"/>
</dbReference>
<dbReference type="Gene3D" id="2.160.10.10">
    <property type="entry name" value="Hexapeptide repeat proteins"/>
    <property type="match status" value="1"/>
</dbReference>
<dbReference type="Pfam" id="PF04613">
    <property type="entry name" value="LpxD"/>
    <property type="match status" value="1"/>
</dbReference>
<dbReference type="OrthoDB" id="9784739at2"/>
<evidence type="ECO:0000256" key="8">
    <source>
        <dbReference type="SAM" id="MobiDB-lite"/>
    </source>
</evidence>
<dbReference type="AlphaFoldDB" id="D2R4Z2"/>
<accession>D2R4Z2</accession>
<evidence type="ECO:0000256" key="5">
    <source>
        <dbReference type="ARBA" id="ARBA00023098"/>
    </source>
</evidence>
<evidence type="ECO:0000256" key="7">
    <source>
        <dbReference type="HAMAP-Rule" id="MF_00523"/>
    </source>
</evidence>
<dbReference type="KEGG" id="psl:Psta_4306"/>
<comment type="catalytic activity">
    <reaction evidence="7">
        <text>a UDP-3-O-[(3R)-3-hydroxyacyl]-alpha-D-glucosamine + a (3R)-hydroxyacyl-[ACP] = a UDP-2-N,3-O-bis[(3R)-3-hydroxyacyl]-alpha-D-glucosamine + holo-[ACP] + H(+)</text>
        <dbReference type="Rhea" id="RHEA:53836"/>
        <dbReference type="Rhea" id="RHEA-COMP:9685"/>
        <dbReference type="Rhea" id="RHEA-COMP:9945"/>
        <dbReference type="ChEBI" id="CHEBI:15378"/>
        <dbReference type="ChEBI" id="CHEBI:64479"/>
        <dbReference type="ChEBI" id="CHEBI:78827"/>
        <dbReference type="ChEBI" id="CHEBI:137740"/>
        <dbReference type="ChEBI" id="CHEBI:137748"/>
        <dbReference type="EC" id="2.3.1.191"/>
    </reaction>
</comment>
<dbReference type="EC" id="2.3.1.191" evidence="7"/>
<dbReference type="HAMAP" id="MF_00523">
    <property type="entry name" value="LpxD"/>
    <property type="match status" value="1"/>
</dbReference>
<dbReference type="InterPro" id="IPR011004">
    <property type="entry name" value="Trimer_LpxA-like_sf"/>
</dbReference>
<dbReference type="Pfam" id="PF00132">
    <property type="entry name" value="Hexapep"/>
    <property type="match status" value="2"/>
</dbReference>
<keyword evidence="6 7" id="KW-0012">Acyltransferase</keyword>
<organism evidence="10 11">
    <name type="scientific">Pirellula staleyi (strain ATCC 27377 / DSM 6068 / ICPB 4128)</name>
    <name type="common">Pirella staleyi</name>
    <dbReference type="NCBI Taxonomy" id="530564"/>
    <lineage>
        <taxon>Bacteria</taxon>
        <taxon>Pseudomonadati</taxon>
        <taxon>Planctomycetota</taxon>
        <taxon>Planctomycetia</taxon>
        <taxon>Pirellulales</taxon>
        <taxon>Pirellulaceae</taxon>
        <taxon>Pirellula</taxon>
    </lineage>
</organism>
<comment type="similarity">
    <text evidence="7">Belongs to the transferase hexapeptide repeat family. LpxD subfamily.</text>
</comment>
<dbReference type="GO" id="GO:0009245">
    <property type="term" value="P:lipid A biosynthetic process"/>
    <property type="evidence" value="ECO:0007669"/>
    <property type="project" value="UniProtKB-UniRule"/>
</dbReference>
<dbReference type="STRING" id="530564.Psta_4306"/>
<feature type="region of interest" description="Disordered" evidence="8">
    <location>
        <begin position="340"/>
        <end position="364"/>
    </location>
</feature>
<dbReference type="UniPathway" id="UPA00973"/>
<dbReference type="Proteomes" id="UP000001887">
    <property type="component" value="Chromosome"/>
</dbReference>
<dbReference type="CDD" id="cd03352">
    <property type="entry name" value="LbH_LpxD"/>
    <property type="match status" value="1"/>
</dbReference>
<evidence type="ECO:0000256" key="3">
    <source>
        <dbReference type="ARBA" id="ARBA00022679"/>
    </source>
</evidence>
<dbReference type="PANTHER" id="PTHR43378:SF2">
    <property type="entry name" value="UDP-3-O-ACYLGLUCOSAMINE N-ACYLTRANSFERASE 1, MITOCHONDRIAL-RELATED"/>
    <property type="match status" value="1"/>
</dbReference>
<keyword evidence="4 7" id="KW-0677">Repeat</keyword>
<keyword evidence="5 7" id="KW-0443">Lipid metabolism</keyword>
<dbReference type="Gene3D" id="3.40.1390.10">
    <property type="entry name" value="MurE/MurF, N-terminal domain"/>
    <property type="match status" value="1"/>
</dbReference>
<keyword evidence="1 7" id="KW-0444">Lipid biosynthesis</keyword>
<evidence type="ECO:0000256" key="4">
    <source>
        <dbReference type="ARBA" id="ARBA00022737"/>
    </source>
</evidence>
<evidence type="ECO:0000256" key="6">
    <source>
        <dbReference type="ARBA" id="ARBA00023315"/>
    </source>
</evidence>
<dbReference type="GO" id="GO:0016410">
    <property type="term" value="F:N-acyltransferase activity"/>
    <property type="evidence" value="ECO:0007669"/>
    <property type="project" value="InterPro"/>
</dbReference>
<protein>
    <recommendedName>
        <fullName evidence="7">UDP-3-O-acylglucosamine N-acyltransferase</fullName>
        <ecNumber evidence="7">2.3.1.191</ecNumber>
    </recommendedName>
</protein>
<evidence type="ECO:0000256" key="2">
    <source>
        <dbReference type="ARBA" id="ARBA00022556"/>
    </source>
</evidence>
<dbReference type="eggNOG" id="COG1044">
    <property type="taxonomic scope" value="Bacteria"/>
</dbReference>
<comment type="pathway">
    <text evidence="7">Bacterial outer membrane biogenesis; LPS lipid A biosynthesis.</text>
</comment>
<dbReference type="SUPFAM" id="SSF51161">
    <property type="entry name" value="Trimeric LpxA-like enzymes"/>
    <property type="match status" value="1"/>
</dbReference>
<dbReference type="GO" id="GO:0103118">
    <property type="term" value="F:UDP-3-O-[(3R)-3-hydroxyacyl]-glucosamine N-acyltransferase activity"/>
    <property type="evidence" value="ECO:0007669"/>
    <property type="project" value="UniProtKB-EC"/>
</dbReference>
<evidence type="ECO:0000313" key="11">
    <source>
        <dbReference type="Proteomes" id="UP000001887"/>
    </source>
</evidence>
<dbReference type="NCBIfam" id="NF002060">
    <property type="entry name" value="PRK00892.1"/>
    <property type="match status" value="1"/>
</dbReference>
<keyword evidence="2 7" id="KW-0441">Lipid A biosynthesis</keyword>
<dbReference type="HOGENOM" id="CLU_049865_0_0_0"/>
<keyword evidence="3 7" id="KW-0808">Transferase</keyword>
<feature type="domain" description="UDP-3-O-[3-hydroxymyristoyl] glucosamine N-acyltransferase non-repeat region" evidence="9">
    <location>
        <begin position="22"/>
        <end position="86"/>
    </location>
</feature>
<dbReference type="NCBIfam" id="TIGR01853">
    <property type="entry name" value="lipid_A_lpxD"/>
    <property type="match status" value="1"/>
</dbReference>
<reference evidence="10 11" key="1">
    <citation type="journal article" date="2009" name="Stand. Genomic Sci.">
        <title>Complete genome sequence of Pirellula staleyi type strain (ATCC 27377).</title>
        <authorList>
            <person name="Clum A."/>
            <person name="Tindall B.J."/>
            <person name="Sikorski J."/>
            <person name="Ivanova N."/>
            <person name="Mavrommatis K."/>
            <person name="Lucas S."/>
            <person name="Glavina del Rio T."/>
            <person name="Nolan M."/>
            <person name="Chen F."/>
            <person name="Tice H."/>
            <person name="Pitluck S."/>
            <person name="Cheng J.F."/>
            <person name="Chertkov O."/>
            <person name="Brettin T."/>
            <person name="Han C."/>
            <person name="Detter J.C."/>
            <person name="Kuske C."/>
            <person name="Bruce D."/>
            <person name="Goodwin L."/>
            <person name="Ovchinikova G."/>
            <person name="Pati A."/>
            <person name="Mikhailova N."/>
            <person name="Chen A."/>
            <person name="Palaniappan K."/>
            <person name="Land M."/>
            <person name="Hauser L."/>
            <person name="Chang Y.J."/>
            <person name="Jeffries C.D."/>
            <person name="Chain P."/>
            <person name="Rohde M."/>
            <person name="Goker M."/>
            <person name="Bristow J."/>
            <person name="Eisen J.A."/>
            <person name="Markowitz V."/>
            <person name="Hugenholtz P."/>
            <person name="Kyrpides N.C."/>
            <person name="Klenk H.P."/>
            <person name="Lapidus A."/>
        </authorList>
    </citation>
    <scope>NUCLEOTIDE SEQUENCE [LARGE SCALE GENOMIC DNA]</scope>
    <source>
        <strain evidence="11">ATCC 27377 / DSM 6068 / ICPB 4128</strain>
    </source>
</reference>
<gene>
    <name evidence="7" type="primary">lpxD</name>
    <name evidence="10" type="ordered locus">Psta_4306</name>
</gene>
<keyword evidence="11" id="KW-1185">Reference proteome</keyword>
<name>D2R4Z2_PIRSD</name>
<sequence>MNLTLAQLADLVDGTLSGDSSLEITGAATLSAARPGDITLCDSPKLAPQLARCPAAAVVVSDNYQPTDRPTITVASVHGAFAKIVAHYRPLPVVSYSGVHPAAYVSPTAQLADNVEVHPHASIGNHCVIGSGTVIHSGVRVLDGTTIGDNCTLFPNVVLYENTILGNRVMIHSGSVIGAFGFGYSTKGGEHHRSAQLGYVEIEDDVEVGACTTIDRGTYGPTLIGRGSKIDNQVQIAHNVRLGTFNLVCSQVGMAGSCSTGDYVVLAGQVGVRDHVHVGSRAVIGAKGGVMGDIPEDGRFFGIPVTEEKQQFSSLSIFHRLPELRKQLIEVKRDVSKLMRDREQASIPGDTPMSSDLGPKSEAA</sequence>
<dbReference type="InterPro" id="IPR001451">
    <property type="entry name" value="Hexapep"/>
</dbReference>
<evidence type="ECO:0000313" key="10">
    <source>
        <dbReference type="EMBL" id="ADB18954.1"/>
    </source>
</evidence>
<feature type="active site" description="Proton acceptor" evidence="7">
    <location>
        <position position="238"/>
    </location>
</feature>
<dbReference type="PANTHER" id="PTHR43378">
    <property type="entry name" value="UDP-3-O-ACYLGLUCOSAMINE N-ACYLTRANSFERASE"/>
    <property type="match status" value="1"/>
</dbReference>
<dbReference type="InterPro" id="IPR007691">
    <property type="entry name" value="LpxD"/>
</dbReference>
<dbReference type="EMBL" id="CP001848">
    <property type="protein sequence ID" value="ADB18954.1"/>
    <property type="molecule type" value="Genomic_DNA"/>
</dbReference>
<evidence type="ECO:0000256" key="1">
    <source>
        <dbReference type="ARBA" id="ARBA00022516"/>
    </source>
</evidence>
<proteinExistence type="inferred from homology"/>
<comment type="subunit">
    <text evidence="7">Homotrimer.</text>
</comment>
<dbReference type="InterPro" id="IPR020573">
    <property type="entry name" value="UDP_GlcNAc_AcTrfase_non-rep"/>
</dbReference>
<evidence type="ECO:0000259" key="9">
    <source>
        <dbReference type="Pfam" id="PF04613"/>
    </source>
</evidence>
<comment type="function">
    <text evidence="7">Catalyzes the N-acylation of UDP-3-O-acylglucosamine using 3-hydroxyacyl-ACP as the acyl donor. Is involved in the biosynthesis of lipid A, a phosphorylated glycolipid that anchors the lipopolysaccharide to the outer membrane of the cell.</text>
</comment>